<sequence length="160" mass="17673">MKAAILPSQGRLSVTCAAHRIIFEKLLERSSPPQKIPFLSCQFPARIFRTSLSVTRTITGGNLGLIVVQRILIRRTFEFDFRNLFEKEFCIGISWGIKGSDDGFFDPSLYASSKERSQVNSIPQSSPSLTKSFQVKPSLLAIGDIAVAQVALTPLLKLVS</sequence>
<organism evidence="1 2">
    <name type="scientific">Caerostris extrusa</name>
    <name type="common">Bark spider</name>
    <name type="synonym">Caerostris bankana</name>
    <dbReference type="NCBI Taxonomy" id="172846"/>
    <lineage>
        <taxon>Eukaryota</taxon>
        <taxon>Metazoa</taxon>
        <taxon>Ecdysozoa</taxon>
        <taxon>Arthropoda</taxon>
        <taxon>Chelicerata</taxon>
        <taxon>Arachnida</taxon>
        <taxon>Araneae</taxon>
        <taxon>Araneomorphae</taxon>
        <taxon>Entelegynae</taxon>
        <taxon>Araneoidea</taxon>
        <taxon>Araneidae</taxon>
        <taxon>Caerostris</taxon>
    </lineage>
</organism>
<protein>
    <submittedName>
        <fullName evidence="1">Uncharacterized protein</fullName>
    </submittedName>
</protein>
<dbReference type="AlphaFoldDB" id="A0AAV4VF41"/>
<name>A0AAV4VF41_CAEEX</name>
<gene>
    <name evidence="1" type="ORF">CEXT_741911</name>
</gene>
<evidence type="ECO:0000313" key="2">
    <source>
        <dbReference type="Proteomes" id="UP001054945"/>
    </source>
</evidence>
<reference evidence="1 2" key="1">
    <citation type="submission" date="2021-06" db="EMBL/GenBank/DDBJ databases">
        <title>Caerostris extrusa draft genome.</title>
        <authorList>
            <person name="Kono N."/>
            <person name="Arakawa K."/>
        </authorList>
    </citation>
    <scope>NUCLEOTIDE SEQUENCE [LARGE SCALE GENOMIC DNA]</scope>
</reference>
<dbReference type="Proteomes" id="UP001054945">
    <property type="component" value="Unassembled WGS sequence"/>
</dbReference>
<dbReference type="EMBL" id="BPLR01014431">
    <property type="protein sequence ID" value="GIY68742.1"/>
    <property type="molecule type" value="Genomic_DNA"/>
</dbReference>
<keyword evidence="2" id="KW-1185">Reference proteome</keyword>
<comment type="caution">
    <text evidence="1">The sequence shown here is derived from an EMBL/GenBank/DDBJ whole genome shotgun (WGS) entry which is preliminary data.</text>
</comment>
<evidence type="ECO:0000313" key="1">
    <source>
        <dbReference type="EMBL" id="GIY68742.1"/>
    </source>
</evidence>
<proteinExistence type="predicted"/>
<accession>A0AAV4VF41</accession>